<comment type="subcellular location">
    <subcellularLocation>
        <location evidence="4">Cytoplasm</location>
    </subcellularLocation>
</comment>
<dbReference type="Proteomes" id="UP001234343">
    <property type="component" value="Unassembled WGS sequence"/>
</dbReference>
<keyword evidence="6" id="KW-1185">Reference proteome</keyword>
<dbReference type="NCBIfam" id="NF003952">
    <property type="entry name" value="PRK05450.1-5"/>
    <property type="match status" value="1"/>
</dbReference>
<dbReference type="Gene3D" id="3.90.550.10">
    <property type="entry name" value="Spore Coat Polysaccharide Biosynthesis Protein SpsA, Chain A"/>
    <property type="match status" value="1"/>
</dbReference>
<comment type="similarity">
    <text evidence="4">Belongs to the KdsB family.</text>
</comment>
<dbReference type="InterPro" id="IPR029044">
    <property type="entry name" value="Nucleotide-diphossugar_trans"/>
</dbReference>
<dbReference type="SUPFAM" id="SSF53448">
    <property type="entry name" value="Nucleotide-diphospho-sugar transferases"/>
    <property type="match status" value="1"/>
</dbReference>
<protein>
    <recommendedName>
        <fullName evidence="4">3-deoxy-manno-octulosonate cytidylyltransferase</fullName>
        <ecNumber evidence="4">2.7.7.38</ecNumber>
    </recommendedName>
    <alternativeName>
        <fullName evidence="4">CMP-2-keto-3-deoxyoctulosonic acid synthase</fullName>
        <shortName evidence="4">CKS</shortName>
        <shortName evidence="4">CMP-KDO synthase</shortName>
    </alternativeName>
</protein>
<keyword evidence="1 4" id="KW-0808">Transferase</keyword>
<dbReference type="HAMAP" id="MF_00057">
    <property type="entry name" value="KdsB"/>
    <property type="match status" value="1"/>
</dbReference>
<evidence type="ECO:0000256" key="4">
    <source>
        <dbReference type="HAMAP-Rule" id="MF_00057"/>
    </source>
</evidence>
<dbReference type="EC" id="2.7.7.38" evidence="4"/>
<reference evidence="5 6" key="1">
    <citation type="submission" date="2023-06" db="EMBL/GenBank/DDBJ databases">
        <title>Alteromonas sp. ASW11-36 isolated from intertidal sand.</title>
        <authorList>
            <person name="Li Y."/>
        </authorList>
    </citation>
    <scope>NUCLEOTIDE SEQUENCE [LARGE SCALE GENOMIC DNA]</scope>
    <source>
        <strain evidence="5 6">ASW11-36</strain>
    </source>
</reference>
<dbReference type="NCBIfam" id="NF009905">
    <property type="entry name" value="PRK13368.1"/>
    <property type="match status" value="1"/>
</dbReference>
<dbReference type="NCBIfam" id="TIGR00466">
    <property type="entry name" value="kdsB"/>
    <property type="match status" value="1"/>
</dbReference>
<comment type="catalytic activity">
    <reaction evidence="4">
        <text>3-deoxy-alpha-D-manno-oct-2-ulosonate + CTP = CMP-3-deoxy-beta-D-manno-octulosonate + diphosphate</text>
        <dbReference type="Rhea" id="RHEA:23448"/>
        <dbReference type="ChEBI" id="CHEBI:33019"/>
        <dbReference type="ChEBI" id="CHEBI:37563"/>
        <dbReference type="ChEBI" id="CHEBI:85986"/>
        <dbReference type="ChEBI" id="CHEBI:85987"/>
        <dbReference type="EC" id="2.7.7.38"/>
    </reaction>
</comment>
<evidence type="ECO:0000313" key="6">
    <source>
        <dbReference type="Proteomes" id="UP001234343"/>
    </source>
</evidence>
<evidence type="ECO:0000313" key="5">
    <source>
        <dbReference type="EMBL" id="MDM7860665.1"/>
    </source>
</evidence>
<dbReference type="RefSeq" id="WP_289364955.1">
    <property type="nucleotide sequence ID" value="NZ_JAUCBP010000007.1"/>
</dbReference>
<dbReference type="InterPro" id="IPR004528">
    <property type="entry name" value="KdsB"/>
</dbReference>
<dbReference type="CDD" id="cd02517">
    <property type="entry name" value="CMP-KDO-Synthetase"/>
    <property type="match status" value="1"/>
</dbReference>
<dbReference type="PANTHER" id="PTHR42866">
    <property type="entry name" value="3-DEOXY-MANNO-OCTULOSONATE CYTIDYLYLTRANSFERASE"/>
    <property type="match status" value="1"/>
</dbReference>
<name>A0ABT7SWU1_9ALTE</name>
<organism evidence="5 6">
    <name type="scientific">Alteromonas arenosi</name>
    <dbReference type="NCBI Taxonomy" id="3055817"/>
    <lineage>
        <taxon>Bacteria</taxon>
        <taxon>Pseudomonadati</taxon>
        <taxon>Pseudomonadota</taxon>
        <taxon>Gammaproteobacteria</taxon>
        <taxon>Alteromonadales</taxon>
        <taxon>Alteromonadaceae</taxon>
        <taxon>Alteromonas/Salinimonas group</taxon>
        <taxon>Alteromonas</taxon>
    </lineage>
</organism>
<dbReference type="Pfam" id="PF02348">
    <property type="entry name" value="CTP_transf_3"/>
    <property type="match status" value="1"/>
</dbReference>
<comment type="caution">
    <text evidence="5">The sequence shown here is derived from an EMBL/GenBank/DDBJ whole genome shotgun (WGS) entry which is preliminary data.</text>
</comment>
<evidence type="ECO:0000256" key="2">
    <source>
        <dbReference type="ARBA" id="ARBA00022695"/>
    </source>
</evidence>
<keyword evidence="2 4" id="KW-0548">Nucleotidyltransferase</keyword>
<evidence type="ECO:0000256" key="1">
    <source>
        <dbReference type="ARBA" id="ARBA00022679"/>
    </source>
</evidence>
<dbReference type="NCBIfam" id="NF003950">
    <property type="entry name" value="PRK05450.1-3"/>
    <property type="match status" value="1"/>
</dbReference>
<dbReference type="InterPro" id="IPR003329">
    <property type="entry name" value="Cytidylyl_trans"/>
</dbReference>
<dbReference type="PANTHER" id="PTHR42866:SF2">
    <property type="entry name" value="3-DEOXY-MANNO-OCTULOSONATE CYTIDYLYLTRANSFERASE, MITOCHONDRIAL"/>
    <property type="match status" value="1"/>
</dbReference>
<accession>A0ABT7SWU1</accession>
<proteinExistence type="inferred from homology"/>
<evidence type="ECO:0000256" key="3">
    <source>
        <dbReference type="ARBA" id="ARBA00022985"/>
    </source>
</evidence>
<comment type="pathway">
    <text evidence="4">Nucleotide-sugar biosynthesis; CMP-3-deoxy-D-manno-octulosonate biosynthesis; CMP-3-deoxy-D-manno-octulosonate from 3-deoxy-D-manno-octulosonate and CTP: step 1/1.</text>
</comment>
<keyword evidence="4" id="KW-0963">Cytoplasm</keyword>
<keyword evidence="3 4" id="KW-0448">Lipopolysaccharide biosynthesis</keyword>
<dbReference type="GO" id="GO:0008690">
    <property type="term" value="F:3-deoxy-manno-octulosonate cytidylyltransferase activity"/>
    <property type="evidence" value="ECO:0007669"/>
    <property type="project" value="UniProtKB-EC"/>
</dbReference>
<sequence length="254" mass="28255">MINTPDYVVVIPARYASSRFPGKPLALIQGLPMIQHVYQRAIEAQAARAVVATDDKRIAEVVEGFGGEVCFTRADHQSGTERIAEVVATLGLDNRQIVVNVQGDEPFIPAENIRQVALNLAQRESFAMATLATPLDEVTDVNNPNAVKVVTDKQGKALYFSRATIPFDRDGHANQDMRRTMSTMLRHIGIYAYRAEYILRYVAYEPSALEMIESLEQLRALYYGDDIHVERAMAPPPVGIDTPEDLARLNAQLK</sequence>
<comment type="function">
    <text evidence="4">Activates KDO (a required 8-carbon sugar) for incorporation into bacterial lipopolysaccharide in Gram-negative bacteria.</text>
</comment>
<gene>
    <name evidence="4 5" type="primary">kdsB</name>
    <name evidence="5" type="ORF">QTP81_08660</name>
</gene>
<dbReference type="EMBL" id="JAUCBP010000007">
    <property type="protein sequence ID" value="MDM7860665.1"/>
    <property type="molecule type" value="Genomic_DNA"/>
</dbReference>